<proteinExistence type="predicted"/>
<dbReference type="Pfam" id="PF00072">
    <property type="entry name" value="Response_reg"/>
    <property type="match status" value="1"/>
</dbReference>
<evidence type="ECO:0000313" key="4">
    <source>
        <dbReference type="EMBL" id="TWB22794.1"/>
    </source>
</evidence>
<evidence type="ECO:0000256" key="2">
    <source>
        <dbReference type="PROSITE-ProRule" id="PRU00169"/>
    </source>
</evidence>
<dbReference type="InterPro" id="IPR050595">
    <property type="entry name" value="Bact_response_regulator"/>
</dbReference>
<sequence>MAEIAAGRIHIVDDDESVRDSLKFLLRLYGFEVDLHASCRDFAADFDGGPGCLLLDQHMPDMTGVEFVEGHRALLRDVPVLMMSANMEAETRDRALRAGVAGFLDKPVDTGRLLDELRLLLGGPA</sequence>
<dbReference type="PANTHER" id="PTHR44591">
    <property type="entry name" value="STRESS RESPONSE REGULATOR PROTEIN 1"/>
    <property type="match status" value="1"/>
</dbReference>
<protein>
    <submittedName>
        <fullName evidence="4">Response regulator receiver domain-containing protein</fullName>
    </submittedName>
</protein>
<name>A0A560FME8_9PROT</name>
<dbReference type="InterPro" id="IPR001789">
    <property type="entry name" value="Sig_transdc_resp-reg_receiver"/>
</dbReference>
<dbReference type="RefSeq" id="WP_145749341.1">
    <property type="nucleotide sequence ID" value="NZ_VITN01000003.1"/>
</dbReference>
<dbReference type="SUPFAM" id="SSF52172">
    <property type="entry name" value="CheY-like"/>
    <property type="match status" value="1"/>
</dbReference>
<dbReference type="SMART" id="SM00448">
    <property type="entry name" value="REC"/>
    <property type="match status" value="1"/>
</dbReference>
<dbReference type="EMBL" id="VITN01000003">
    <property type="protein sequence ID" value="TWB22794.1"/>
    <property type="molecule type" value="Genomic_DNA"/>
</dbReference>
<dbReference type="PANTHER" id="PTHR44591:SF25">
    <property type="entry name" value="CHEMOTAXIS TWO-COMPONENT RESPONSE REGULATOR"/>
    <property type="match status" value="1"/>
</dbReference>
<dbReference type="AlphaFoldDB" id="A0A560FME8"/>
<organism evidence="4 5">
    <name type="scientific">Nitrospirillum amazonense</name>
    <dbReference type="NCBI Taxonomy" id="28077"/>
    <lineage>
        <taxon>Bacteria</taxon>
        <taxon>Pseudomonadati</taxon>
        <taxon>Pseudomonadota</taxon>
        <taxon>Alphaproteobacteria</taxon>
        <taxon>Rhodospirillales</taxon>
        <taxon>Azospirillaceae</taxon>
        <taxon>Nitrospirillum</taxon>
    </lineage>
</organism>
<gene>
    <name evidence="4" type="ORF">FBZ89_103424</name>
</gene>
<dbReference type="Gene3D" id="3.40.50.2300">
    <property type="match status" value="1"/>
</dbReference>
<dbReference type="InterPro" id="IPR011006">
    <property type="entry name" value="CheY-like_superfamily"/>
</dbReference>
<dbReference type="PROSITE" id="PS50110">
    <property type="entry name" value="RESPONSE_REGULATORY"/>
    <property type="match status" value="1"/>
</dbReference>
<keyword evidence="1 2" id="KW-0597">Phosphoprotein</keyword>
<evidence type="ECO:0000313" key="5">
    <source>
        <dbReference type="Proteomes" id="UP000319859"/>
    </source>
</evidence>
<feature type="domain" description="Response regulatory" evidence="3">
    <location>
        <begin position="8"/>
        <end position="121"/>
    </location>
</feature>
<dbReference type="Proteomes" id="UP000319859">
    <property type="component" value="Unassembled WGS sequence"/>
</dbReference>
<accession>A0A560FME8</accession>
<comment type="caution">
    <text evidence="4">The sequence shown here is derived from an EMBL/GenBank/DDBJ whole genome shotgun (WGS) entry which is preliminary data.</text>
</comment>
<dbReference type="OrthoDB" id="9782655at2"/>
<reference evidence="4 5" key="1">
    <citation type="submission" date="2019-06" db="EMBL/GenBank/DDBJ databases">
        <title>Genomic Encyclopedia of Type Strains, Phase IV (KMG-V): Genome sequencing to study the core and pangenomes of soil and plant-associated prokaryotes.</title>
        <authorList>
            <person name="Whitman W."/>
        </authorList>
    </citation>
    <scope>NUCLEOTIDE SEQUENCE [LARGE SCALE GENOMIC DNA]</scope>
    <source>
        <strain evidence="4 5">BR 11880</strain>
    </source>
</reference>
<dbReference type="GO" id="GO:0000160">
    <property type="term" value="P:phosphorelay signal transduction system"/>
    <property type="evidence" value="ECO:0007669"/>
    <property type="project" value="InterPro"/>
</dbReference>
<evidence type="ECO:0000256" key="1">
    <source>
        <dbReference type="ARBA" id="ARBA00022553"/>
    </source>
</evidence>
<feature type="modified residue" description="4-aspartylphosphate" evidence="2">
    <location>
        <position position="56"/>
    </location>
</feature>
<evidence type="ECO:0000259" key="3">
    <source>
        <dbReference type="PROSITE" id="PS50110"/>
    </source>
</evidence>